<accession>A0A6D2HSI6</accession>
<dbReference type="EMBL" id="CACVBM020000444">
    <property type="protein sequence ID" value="CAA7019186.1"/>
    <property type="molecule type" value="Genomic_DNA"/>
</dbReference>
<keyword evidence="2" id="KW-1185">Reference proteome</keyword>
<gene>
    <name evidence="1" type="ORF">MERR_LOCUS6421</name>
</gene>
<comment type="caution">
    <text evidence="1">The sequence shown here is derived from an EMBL/GenBank/DDBJ whole genome shotgun (WGS) entry which is preliminary data.</text>
</comment>
<evidence type="ECO:0000313" key="1">
    <source>
        <dbReference type="EMBL" id="CAA7019186.1"/>
    </source>
</evidence>
<protein>
    <submittedName>
        <fullName evidence="1">Uncharacterized protein</fullName>
    </submittedName>
</protein>
<name>A0A6D2HSI6_9BRAS</name>
<reference evidence="1" key="1">
    <citation type="submission" date="2020-01" db="EMBL/GenBank/DDBJ databases">
        <authorList>
            <person name="Mishra B."/>
        </authorList>
    </citation>
    <scope>NUCLEOTIDE SEQUENCE [LARGE SCALE GENOMIC DNA]</scope>
</reference>
<dbReference type="Proteomes" id="UP000467841">
    <property type="component" value="Unassembled WGS sequence"/>
</dbReference>
<dbReference type="AlphaFoldDB" id="A0A6D2HSI6"/>
<evidence type="ECO:0000313" key="2">
    <source>
        <dbReference type="Proteomes" id="UP000467841"/>
    </source>
</evidence>
<sequence>MLYKYSDHSLILTEAYRMQRRHNNTPETESEKFAREYHWLSLVKGTRGAFSLVLYDHLKKTLFAAAVSCYTSSNGLKSYNQDKVIRVVQTHDSLGSFPLTAQIDGDDTPTNTDVASTGHNYWG</sequence>
<organism evidence="1 2">
    <name type="scientific">Microthlaspi erraticum</name>
    <dbReference type="NCBI Taxonomy" id="1685480"/>
    <lineage>
        <taxon>Eukaryota</taxon>
        <taxon>Viridiplantae</taxon>
        <taxon>Streptophyta</taxon>
        <taxon>Embryophyta</taxon>
        <taxon>Tracheophyta</taxon>
        <taxon>Spermatophyta</taxon>
        <taxon>Magnoliopsida</taxon>
        <taxon>eudicotyledons</taxon>
        <taxon>Gunneridae</taxon>
        <taxon>Pentapetalae</taxon>
        <taxon>rosids</taxon>
        <taxon>malvids</taxon>
        <taxon>Brassicales</taxon>
        <taxon>Brassicaceae</taxon>
        <taxon>Coluteocarpeae</taxon>
        <taxon>Microthlaspi</taxon>
    </lineage>
</organism>
<proteinExistence type="predicted"/>